<keyword evidence="2" id="KW-1185">Reference proteome</keyword>
<sequence>MALDKHPNQEPIRLVDPEDKSLTLLHTEKMGHEAHYNEESAAEFPALKILLML</sequence>
<gene>
    <name evidence="1" type="ORF">NDM98_22005</name>
</gene>
<evidence type="ECO:0000313" key="2">
    <source>
        <dbReference type="Proteomes" id="UP001203665"/>
    </source>
</evidence>
<evidence type="ECO:0000313" key="1">
    <source>
        <dbReference type="EMBL" id="MCM2677822.1"/>
    </source>
</evidence>
<dbReference type="Proteomes" id="UP001203665">
    <property type="component" value="Unassembled WGS sequence"/>
</dbReference>
<accession>A0ABT0XPI6</accession>
<organism evidence="1 2">
    <name type="scientific">Alkalicoccobacillus plakortidis</name>
    <dbReference type="NCBI Taxonomy" id="444060"/>
    <lineage>
        <taxon>Bacteria</taxon>
        <taxon>Bacillati</taxon>
        <taxon>Bacillota</taxon>
        <taxon>Bacilli</taxon>
        <taxon>Bacillales</taxon>
        <taxon>Bacillaceae</taxon>
        <taxon>Alkalicoccobacillus</taxon>
    </lineage>
</organism>
<dbReference type="EMBL" id="JAMQJY010000006">
    <property type="protein sequence ID" value="MCM2677822.1"/>
    <property type="molecule type" value="Genomic_DNA"/>
</dbReference>
<comment type="caution">
    <text evidence="1">The sequence shown here is derived from an EMBL/GenBank/DDBJ whole genome shotgun (WGS) entry which is preliminary data.</text>
</comment>
<name>A0ABT0XPI6_9BACI</name>
<protein>
    <submittedName>
        <fullName evidence="1">Uncharacterized protein</fullName>
    </submittedName>
</protein>
<dbReference type="RefSeq" id="WP_251611620.1">
    <property type="nucleotide sequence ID" value="NZ_JAMQJY010000006.1"/>
</dbReference>
<reference evidence="1" key="1">
    <citation type="submission" date="2022-06" db="EMBL/GenBank/DDBJ databases">
        <title>Alkalicoccobacillus porphyridii sp. nov., isolated from a marine red alga, Porphyridium purpureum and reclassification of Shouchella plakortidis and Shouchella gibsonii as Alkalicoccobacillus plakortidis comb. nov. and Alkalicoccobacillus gibsonii comb. nov.</title>
        <authorList>
            <person name="Kim K.H."/>
            <person name="Lee J.K."/>
            <person name="Han D.M."/>
            <person name="Baek J.H."/>
            <person name="Jeon C.O."/>
        </authorList>
    </citation>
    <scope>NUCLEOTIDE SEQUENCE</scope>
    <source>
        <strain evidence="1">DSM 19153</strain>
    </source>
</reference>
<proteinExistence type="predicted"/>